<sequence length="676" mass="72079">MHSPSRVSAPRRALWFLTAPLLAALVGAAALAGPAHADTEPPQERTSVAAHYVGLLEQRPEGAAVVVEDTLLGDYDPVELERSLHESFGRLGVDYYVVARADVDDAASNVSLLAALQDRMGEPGLYVLLQPGESRVQALGRGVDLPLREADQVVALERLMTYHTPLDTKADVYVDTLTAPDLAERAELPWYTRFPAGWWMEQRLRELGLQTSGGPAALGETTAAVVGLTASLWALLSAIRYGRRGRAAQAGLAGRPPGDRVLSVGRILAPVVGTLALAAAVIHVHTATLPEDEQRVGPTPPDTAPYVASTARLERVAAALSEDPLYVDPRVGEGVGDLSGIAERLAGTDLPVYVAVVPMADSDESGGDLEIFTHALHHVMDQDGVFVVVDDADGSDPELGAALFGATLGDEVVSPLRDVTGYRFDLTTGRALEELMDVVDQASAAPGERPDIPSEVEYRADPYPEPSRLSMLLSGEWSTALFVVGPVSALAVLGLVRAVLGARVRMDTVPGRSLRPRADRAVRRAAKALEAASADHAGLDRSMREADTALAVLGGEPDELDLVGVVVLADRVVRRLDPDPDTAASADVPVCMVNPLHGPSALYGPTDQLWPERRQARCASCELLSDRGRDRRTLLVAAPSGGRRPHLELDRLWVTTGYGARGRLDTEDLMGESRVH</sequence>
<comment type="caution">
    <text evidence="3">The sequence shown here is derived from an EMBL/GenBank/DDBJ whole genome shotgun (WGS) entry which is preliminary data.</text>
</comment>
<evidence type="ECO:0000256" key="1">
    <source>
        <dbReference type="SAM" id="Phobius"/>
    </source>
</evidence>
<accession>A0A7Z0EJ00</accession>
<proteinExistence type="predicted"/>
<protein>
    <recommendedName>
        <fullName evidence="5">DUF4350 domain-containing protein</fullName>
    </recommendedName>
</protein>
<feature type="signal peptide" evidence="2">
    <location>
        <begin position="1"/>
        <end position="37"/>
    </location>
</feature>
<evidence type="ECO:0000256" key="2">
    <source>
        <dbReference type="SAM" id="SignalP"/>
    </source>
</evidence>
<evidence type="ECO:0008006" key="5">
    <source>
        <dbReference type="Google" id="ProtNLM"/>
    </source>
</evidence>
<keyword evidence="1" id="KW-0472">Membrane</keyword>
<name>A0A7Z0EJ00_9ACTN</name>
<gene>
    <name evidence="3" type="ORF">HNR10_000844</name>
</gene>
<evidence type="ECO:0000313" key="3">
    <source>
        <dbReference type="EMBL" id="NYJ32963.1"/>
    </source>
</evidence>
<feature type="chain" id="PRO_5031250591" description="DUF4350 domain-containing protein" evidence="2">
    <location>
        <begin position="38"/>
        <end position="676"/>
    </location>
</feature>
<organism evidence="3 4">
    <name type="scientific">Nocardiopsis aegyptia</name>
    <dbReference type="NCBI Taxonomy" id="220378"/>
    <lineage>
        <taxon>Bacteria</taxon>
        <taxon>Bacillati</taxon>
        <taxon>Actinomycetota</taxon>
        <taxon>Actinomycetes</taxon>
        <taxon>Streptosporangiales</taxon>
        <taxon>Nocardiopsidaceae</taxon>
        <taxon>Nocardiopsis</taxon>
    </lineage>
</organism>
<keyword evidence="1" id="KW-0812">Transmembrane</keyword>
<feature type="transmembrane region" description="Helical" evidence="1">
    <location>
        <begin position="477"/>
        <end position="496"/>
    </location>
</feature>
<keyword evidence="1" id="KW-1133">Transmembrane helix</keyword>
<dbReference type="EMBL" id="JACCFS010000001">
    <property type="protein sequence ID" value="NYJ32963.1"/>
    <property type="molecule type" value="Genomic_DNA"/>
</dbReference>
<dbReference type="AlphaFoldDB" id="A0A7Z0EJ00"/>
<evidence type="ECO:0000313" key="4">
    <source>
        <dbReference type="Proteomes" id="UP000572051"/>
    </source>
</evidence>
<dbReference type="RefSeq" id="WP_179820958.1">
    <property type="nucleotide sequence ID" value="NZ_JACCFS010000001.1"/>
</dbReference>
<keyword evidence="2" id="KW-0732">Signal</keyword>
<reference evidence="3 4" key="1">
    <citation type="submission" date="2020-07" db="EMBL/GenBank/DDBJ databases">
        <title>Sequencing the genomes of 1000 actinobacteria strains.</title>
        <authorList>
            <person name="Klenk H.-P."/>
        </authorList>
    </citation>
    <scope>NUCLEOTIDE SEQUENCE [LARGE SCALE GENOMIC DNA]</scope>
    <source>
        <strain evidence="3 4">DSM 44442</strain>
    </source>
</reference>
<keyword evidence="4" id="KW-1185">Reference proteome</keyword>
<dbReference type="Proteomes" id="UP000572051">
    <property type="component" value="Unassembled WGS sequence"/>
</dbReference>